<evidence type="ECO:0000256" key="1">
    <source>
        <dbReference type="SAM" id="MobiDB-lite"/>
    </source>
</evidence>
<comment type="caution">
    <text evidence="3">The sequence shown here is derived from an EMBL/GenBank/DDBJ whole genome shotgun (WGS) entry which is preliminary data.</text>
</comment>
<evidence type="ECO:0000256" key="2">
    <source>
        <dbReference type="SAM" id="Phobius"/>
    </source>
</evidence>
<feature type="compositionally biased region" description="Basic and acidic residues" evidence="1">
    <location>
        <begin position="1"/>
        <end position="11"/>
    </location>
</feature>
<reference evidence="3 4" key="1">
    <citation type="submission" date="2016-03" db="EMBL/GenBank/DDBJ databases">
        <title>Comparative genomics of the ectomycorrhizal sister species Rhizopogon vinicolor and Rhizopogon vesiculosus (Basidiomycota: Boletales) reveals a divergence of the mating type B locus.</title>
        <authorList>
            <person name="Mujic A.B."/>
            <person name="Kuo A."/>
            <person name="Tritt A."/>
            <person name="Lipzen A."/>
            <person name="Chen C."/>
            <person name="Johnson J."/>
            <person name="Sharma A."/>
            <person name="Barry K."/>
            <person name="Grigoriev I.V."/>
            <person name="Spatafora J.W."/>
        </authorList>
    </citation>
    <scope>NUCLEOTIDE SEQUENCE [LARGE SCALE GENOMIC DNA]</scope>
    <source>
        <strain evidence="3 4">AM-OR11-056</strain>
    </source>
</reference>
<keyword evidence="4" id="KW-1185">Reference proteome</keyword>
<accession>A0A1J8Q274</accession>
<keyword evidence="2" id="KW-0812">Transmembrane</keyword>
<feature type="transmembrane region" description="Helical" evidence="2">
    <location>
        <begin position="373"/>
        <end position="392"/>
    </location>
</feature>
<evidence type="ECO:0000313" key="3">
    <source>
        <dbReference type="EMBL" id="OJA14783.1"/>
    </source>
</evidence>
<dbReference type="AlphaFoldDB" id="A0A1J8Q274"/>
<feature type="region of interest" description="Disordered" evidence="1">
    <location>
        <begin position="1"/>
        <end position="23"/>
    </location>
</feature>
<protein>
    <recommendedName>
        <fullName evidence="5">WW domain-containing protein</fullName>
    </recommendedName>
</protein>
<name>A0A1J8Q274_9AGAM</name>
<dbReference type="OrthoDB" id="2657661at2759"/>
<sequence>MLDQRSRHTRAESSPPNEVESNHVSVSIVTSMQDSTHPILKPMTASDVRRYSKKSQIQRTDTDFMICAGRKDFSIPEEIDSGDLIWDCQVHPHGTLYFSSEQVTWKDPDMETSMVQITVFTDADVREQSNSDAIASCVRKLLDQAQISGHLEDTLTELTIDLSTNAQGELECKYYFVAPDRRVLFWENDFEAKHLLGEVKGVTSGHIKYAMEAEYWMHRELYPNDCKITPELHRELQAMILHAYTDTIFSEVSLAPFDTDELQRALSIVDYLNGELRPYIVSSRFLNPSQGIVNKDSIADDQYIWAYGARLGTDHAVYADDSYLARRPIVKLFNLILFGSPSSHVRKIDSVWVDQAVNRPRWKMFMNGLTSEWNGLAIYSTVMLAVDISFLAVPTIDQRPSAKIALYISSLWSVASLVVSALLAHSGGQQDNIDRATAFMTRMTRSLHGKENLAVIFSLPYALVIWGMVFFFLALSLVIFLSANVATWCTVGPAWLLVIGFIGWPVWAAKRHPIGQPVPFLWNRRKLGE</sequence>
<feature type="transmembrane region" description="Helical" evidence="2">
    <location>
        <begin position="453"/>
        <end position="479"/>
    </location>
</feature>
<feature type="transmembrane region" description="Helical" evidence="2">
    <location>
        <begin position="404"/>
        <end position="425"/>
    </location>
</feature>
<evidence type="ECO:0000313" key="4">
    <source>
        <dbReference type="Proteomes" id="UP000183567"/>
    </source>
</evidence>
<dbReference type="Proteomes" id="UP000183567">
    <property type="component" value="Unassembled WGS sequence"/>
</dbReference>
<keyword evidence="2" id="KW-1133">Transmembrane helix</keyword>
<evidence type="ECO:0008006" key="5">
    <source>
        <dbReference type="Google" id="ProtNLM"/>
    </source>
</evidence>
<proteinExistence type="predicted"/>
<keyword evidence="2" id="KW-0472">Membrane</keyword>
<gene>
    <name evidence="3" type="ORF">AZE42_08759</name>
</gene>
<feature type="transmembrane region" description="Helical" evidence="2">
    <location>
        <begin position="485"/>
        <end position="507"/>
    </location>
</feature>
<organism evidence="3 4">
    <name type="scientific">Rhizopogon vesiculosus</name>
    <dbReference type="NCBI Taxonomy" id="180088"/>
    <lineage>
        <taxon>Eukaryota</taxon>
        <taxon>Fungi</taxon>
        <taxon>Dikarya</taxon>
        <taxon>Basidiomycota</taxon>
        <taxon>Agaricomycotina</taxon>
        <taxon>Agaricomycetes</taxon>
        <taxon>Agaricomycetidae</taxon>
        <taxon>Boletales</taxon>
        <taxon>Suillineae</taxon>
        <taxon>Rhizopogonaceae</taxon>
        <taxon>Rhizopogon</taxon>
    </lineage>
</organism>
<dbReference type="EMBL" id="LVVM01003493">
    <property type="protein sequence ID" value="OJA14783.1"/>
    <property type="molecule type" value="Genomic_DNA"/>
</dbReference>